<evidence type="ECO:0008006" key="4">
    <source>
        <dbReference type="Google" id="ProtNLM"/>
    </source>
</evidence>
<dbReference type="Proteomes" id="UP001157133">
    <property type="component" value="Unassembled WGS sequence"/>
</dbReference>
<comment type="caution">
    <text evidence="2">The sequence shown here is derived from an EMBL/GenBank/DDBJ whole genome shotgun (WGS) entry which is preliminary data.</text>
</comment>
<dbReference type="EMBL" id="BSSU01000007">
    <property type="protein sequence ID" value="GLX82022.1"/>
    <property type="molecule type" value="Genomic_DNA"/>
</dbReference>
<dbReference type="InterPro" id="IPR013424">
    <property type="entry name" value="Ice-binding_C"/>
</dbReference>
<evidence type="ECO:0000313" key="2">
    <source>
        <dbReference type="EMBL" id="GLX82022.1"/>
    </source>
</evidence>
<evidence type="ECO:0000256" key="1">
    <source>
        <dbReference type="SAM" id="SignalP"/>
    </source>
</evidence>
<keyword evidence="1" id="KW-0732">Signal</keyword>
<gene>
    <name evidence="2" type="ORF">theurythT_14740</name>
</gene>
<dbReference type="RefSeq" id="WP_284207372.1">
    <property type="nucleotide sequence ID" value="NZ_BSSU01000007.1"/>
</dbReference>
<dbReference type="NCBIfam" id="TIGR02595">
    <property type="entry name" value="PEP_CTERM"/>
    <property type="match status" value="1"/>
</dbReference>
<keyword evidence="3" id="KW-1185">Reference proteome</keyword>
<organism evidence="2 3">
    <name type="scientific">Thalassotalea eurytherma</name>
    <dbReference type="NCBI Taxonomy" id="1144278"/>
    <lineage>
        <taxon>Bacteria</taxon>
        <taxon>Pseudomonadati</taxon>
        <taxon>Pseudomonadota</taxon>
        <taxon>Gammaproteobacteria</taxon>
        <taxon>Alteromonadales</taxon>
        <taxon>Colwelliaceae</taxon>
        <taxon>Thalassotalea</taxon>
    </lineage>
</organism>
<sequence length="214" mass="24438">MKSFFICMIACLSLSANATLISDSNFVIDTDQKLDWLRWDETNNRSYNDVLVELGQGGDFDGWRYATATEAETFLANFGYDNYGLAQQPSKKSSWESLTQFMGFDYQYYGVPTHQFLYGMVDSTGQDRVSTYNHLFYVNDSDPYRHFSFAFKFTYTETLLGSFLVRDTSYQEPPSNRLVSLPASLPVQVSEPSTIVLMLLTFIGLISARRFTNS</sequence>
<feature type="chain" id="PRO_5047087136" description="DUF1566 domain-containing protein" evidence="1">
    <location>
        <begin position="19"/>
        <end position="214"/>
    </location>
</feature>
<protein>
    <recommendedName>
        <fullName evidence="4">DUF1566 domain-containing protein</fullName>
    </recommendedName>
</protein>
<feature type="signal peptide" evidence="1">
    <location>
        <begin position="1"/>
        <end position="18"/>
    </location>
</feature>
<proteinExistence type="predicted"/>
<reference evidence="2 3" key="1">
    <citation type="submission" date="2023-03" db="EMBL/GenBank/DDBJ databases">
        <title>Draft genome sequence of Thalassotalea eurytherma JCM 18482T.</title>
        <authorList>
            <person name="Sawabe T."/>
        </authorList>
    </citation>
    <scope>NUCLEOTIDE SEQUENCE [LARGE SCALE GENOMIC DNA]</scope>
    <source>
        <strain evidence="2 3">JCM 18482</strain>
    </source>
</reference>
<accession>A0ABQ6H5B9</accession>
<evidence type="ECO:0000313" key="3">
    <source>
        <dbReference type="Proteomes" id="UP001157133"/>
    </source>
</evidence>
<name>A0ABQ6H5B9_9GAMM</name>